<gene>
    <name evidence="1" type="ORF">SAMN05444065_1387</name>
</gene>
<organism evidence="1 2">
    <name type="scientific">Pseudomonas syringae</name>
    <dbReference type="NCBI Taxonomy" id="317"/>
    <lineage>
        <taxon>Bacteria</taxon>
        <taxon>Pseudomonadati</taxon>
        <taxon>Pseudomonadota</taxon>
        <taxon>Gammaproteobacteria</taxon>
        <taxon>Pseudomonadales</taxon>
        <taxon>Pseudomonadaceae</taxon>
        <taxon>Pseudomonas</taxon>
    </lineage>
</organism>
<proteinExistence type="predicted"/>
<dbReference type="AlphaFoldDB" id="A0AB38C1U2"/>
<protein>
    <submittedName>
        <fullName evidence="1">Uncharacterized protein</fullName>
    </submittedName>
</protein>
<dbReference type="RefSeq" id="WP_139218924.1">
    <property type="nucleotide sequence ID" value="NZ_FOVV01000038.1"/>
</dbReference>
<name>A0AB38C1U2_PSESX</name>
<evidence type="ECO:0000313" key="2">
    <source>
        <dbReference type="Proteomes" id="UP000183083"/>
    </source>
</evidence>
<dbReference type="Proteomes" id="UP000183083">
    <property type="component" value="Unassembled WGS sequence"/>
</dbReference>
<comment type="caution">
    <text evidence="1">The sequence shown here is derived from an EMBL/GenBank/DDBJ whole genome shotgun (WGS) entry which is preliminary data.</text>
</comment>
<reference evidence="1 2" key="1">
    <citation type="submission" date="2016-10" db="EMBL/GenBank/DDBJ databases">
        <authorList>
            <person name="Varghese N."/>
            <person name="Submissions S."/>
        </authorList>
    </citation>
    <scope>NUCLEOTIDE SEQUENCE [LARGE SCALE GENOMIC DNA]</scope>
    <source>
        <strain evidence="1 2">BS0292</strain>
    </source>
</reference>
<evidence type="ECO:0000313" key="1">
    <source>
        <dbReference type="EMBL" id="SFO57925.1"/>
    </source>
</evidence>
<dbReference type="EMBL" id="FOVV01000038">
    <property type="protein sequence ID" value="SFO57925.1"/>
    <property type="molecule type" value="Genomic_DNA"/>
</dbReference>
<accession>A0AB38C1U2</accession>
<sequence length="88" mass="9848">MTNEVKWTIKKADGKWLQSFAIEPQEIHVGWFNPDETGKTKEGRKDPLALRDQTRALALLAALAANLPSEFLHTEVVCASAMERLASR</sequence>